<accession>A0A2P5X9K9</accession>
<name>A0A2P5X9K9_GOSBA</name>
<sequence>MPLVRRKCDGFGWSTENGRLVHLHRRIEKLSMDNLTDKMIEELIIFKIQLYLEIDKGEKYWEQRVQANWLCMVGC</sequence>
<organism evidence="1 2">
    <name type="scientific">Gossypium barbadense</name>
    <name type="common">Sea Island cotton</name>
    <name type="synonym">Hibiscus barbadensis</name>
    <dbReference type="NCBI Taxonomy" id="3634"/>
    <lineage>
        <taxon>Eukaryota</taxon>
        <taxon>Viridiplantae</taxon>
        <taxon>Streptophyta</taxon>
        <taxon>Embryophyta</taxon>
        <taxon>Tracheophyta</taxon>
        <taxon>Spermatophyta</taxon>
        <taxon>Magnoliopsida</taxon>
        <taxon>eudicotyledons</taxon>
        <taxon>Gunneridae</taxon>
        <taxon>Pentapetalae</taxon>
        <taxon>rosids</taxon>
        <taxon>malvids</taxon>
        <taxon>Malvales</taxon>
        <taxon>Malvaceae</taxon>
        <taxon>Malvoideae</taxon>
        <taxon>Gossypium</taxon>
    </lineage>
</organism>
<dbReference type="Proteomes" id="UP000239757">
    <property type="component" value="Unassembled WGS sequence"/>
</dbReference>
<dbReference type="EMBL" id="KZ665379">
    <property type="protein sequence ID" value="PPS00016.1"/>
    <property type="molecule type" value="Genomic_DNA"/>
</dbReference>
<dbReference type="OrthoDB" id="10457487at2759"/>
<evidence type="ECO:0000313" key="2">
    <source>
        <dbReference type="Proteomes" id="UP000239757"/>
    </source>
</evidence>
<proteinExistence type="predicted"/>
<gene>
    <name evidence="1" type="ORF">GOBAR_AA20645</name>
</gene>
<evidence type="ECO:0000313" key="1">
    <source>
        <dbReference type="EMBL" id="PPS00016.1"/>
    </source>
</evidence>
<dbReference type="AlphaFoldDB" id="A0A2P5X9K9"/>
<protein>
    <submittedName>
        <fullName evidence="1">Uncharacterized protein</fullName>
    </submittedName>
</protein>
<reference evidence="1 2" key="1">
    <citation type="submission" date="2015-01" db="EMBL/GenBank/DDBJ databases">
        <title>Genome of allotetraploid Gossypium barbadense reveals genomic plasticity and fiber elongation in cotton evolution.</title>
        <authorList>
            <person name="Chen X."/>
            <person name="Liu X."/>
            <person name="Zhao B."/>
            <person name="Zheng H."/>
            <person name="Hu Y."/>
            <person name="Lu G."/>
            <person name="Yang C."/>
            <person name="Chen J."/>
            <person name="Shan C."/>
            <person name="Zhang L."/>
            <person name="Zhou Y."/>
            <person name="Wang L."/>
            <person name="Guo W."/>
            <person name="Bai Y."/>
            <person name="Ruan J."/>
            <person name="Shangguan X."/>
            <person name="Mao Y."/>
            <person name="Jiang J."/>
            <person name="Zhu Y."/>
            <person name="Lei J."/>
            <person name="Kang H."/>
            <person name="Chen S."/>
            <person name="He X."/>
            <person name="Wang R."/>
            <person name="Wang Y."/>
            <person name="Chen J."/>
            <person name="Wang L."/>
            <person name="Yu S."/>
            <person name="Wang B."/>
            <person name="Wei J."/>
            <person name="Song S."/>
            <person name="Lu X."/>
            <person name="Gao Z."/>
            <person name="Gu W."/>
            <person name="Deng X."/>
            <person name="Ma D."/>
            <person name="Wang S."/>
            <person name="Liang W."/>
            <person name="Fang L."/>
            <person name="Cai C."/>
            <person name="Zhu X."/>
            <person name="Zhou B."/>
            <person name="Zhang Y."/>
            <person name="Chen Z."/>
            <person name="Xu S."/>
            <person name="Zhu R."/>
            <person name="Wang S."/>
            <person name="Zhang T."/>
            <person name="Zhao G."/>
        </authorList>
    </citation>
    <scope>NUCLEOTIDE SEQUENCE [LARGE SCALE GENOMIC DNA]</scope>
    <source>
        <strain evidence="2">cv. Xinhai21</strain>
        <tissue evidence="1">Leaf</tissue>
    </source>
</reference>